<dbReference type="EMBL" id="QHKO01000009">
    <property type="protein sequence ID" value="RAL20607.1"/>
    <property type="molecule type" value="Genomic_DNA"/>
</dbReference>
<accession>A0A328C1Y5</accession>
<dbReference type="GO" id="GO:0006935">
    <property type="term" value="P:chemotaxis"/>
    <property type="evidence" value="ECO:0007669"/>
    <property type="project" value="InterPro"/>
</dbReference>
<dbReference type="InterPro" id="IPR002545">
    <property type="entry name" value="CheW-lke_dom"/>
</dbReference>
<dbReference type="Gene3D" id="2.40.50.180">
    <property type="entry name" value="CheA-289, Domain 4"/>
    <property type="match status" value="1"/>
</dbReference>
<dbReference type="InterPro" id="IPR039315">
    <property type="entry name" value="CheW"/>
</dbReference>
<dbReference type="PROSITE" id="PS50851">
    <property type="entry name" value="CHEW"/>
    <property type="match status" value="1"/>
</dbReference>
<dbReference type="GO" id="GO:0007165">
    <property type="term" value="P:signal transduction"/>
    <property type="evidence" value="ECO:0007669"/>
    <property type="project" value="InterPro"/>
</dbReference>
<dbReference type="Proteomes" id="UP000249169">
    <property type="component" value="Unassembled WGS sequence"/>
</dbReference>
<dbReference type="SUPFAM" id="SSF50341">
    <property type="entry name" value="CheW-like"/>
    <property type="match status" value="1"/>
</dbReference>
<proteinExistence type="predicted"/>
<protein>
    <recommendedName>
        <fullName evidence="1">CheW-like domain-containing protein</fullName>
    </recommendedName>
</protein>
<dbReference type="GO" id="GO:0005829">
    <property type="term" value="C:cytosol"/>
    <property type="evidence" value="ECO:0007669"/>
    <property type="project" value="TreeGrafter"/>
</dbReference>
<dbReference type="Gene3D" id="2.30.30.40">
    <property type="entry name" value="SH3 Domains"/>
    <property type="match status" value="1"/>
</dbReference>
<sequence>MAHDDTFNPADFSDLVEQADALDPFGWNDLQDQAVEEVATVPVVCFRCGEDNFAIDGQSVREIVGQLETTPLPGAPAHIRGIAVLRRQVVGVLDLSAFLESLSPSSHLIATNRRTLIVDTPHYTVGIDVDEVTGLDEWPEHLLREDALPTTVKGATRRYALGIHPLGEELCVLLDIERLLDDAAVR</sequence>
<dbReference type="InterPro" id="IPR036061">
    <property type="entry name" value="CheW-like_dom_sf"/>
</dbReference>
<dbReference type="SMART" id="SM00260">
    <property type="entry name" value="CheW"/>
    <property type="match status" value="1"/>
</dbReference>
<dbReference type="PANTHER" id="PTHR22617:SF23">
    <property type="entry name" value="CHEMOTAXIS PROTEIN CHEW"/>
    <property type="match status" value="1"/>
</dbReference>
<organism evidence="2 3">
    <name type="scientific">Lujinxingia litoralis</name>
    <dbReference type="NCBI Taxonomy" id="2211119"/>
    <lineage>
        <taxon>Bacteria</taxon>
        <taxon>Deltaproteobacteria</taxon>
        <taxon>Bradymonadales</taxon>
        <taxon>Lujinxingiaceae</taxon>
        <taxon>Lujinxingia</taxon>
    </lineage>
</organism>
<name>A0A328C1Y5_9DELT</name>
<dbReference type="PANTHER" id="PTHR22617">
    <property type="entry name" value="CHEMOTAXIS SENSOR HISTIDINE KINASE-RELATED"/>
    <property type="match status" value="1"/>
</dbReference>
<dbReference type="OrthoDB" id="9790406at2"/>
<evidence type="ECO:0000259" key="1">
    <source>
        <dbReference type="PROSITE" id="PS50851"/>
    </source>
</evidence>
<evidence type="ECO:0000313" key="2">
    <source>
        <dbReference type="EMBL" id="RAL20607.1"/>
    </source>
</evidence>
<dbReference type="AlphaFoldDB" id="A0A328C1Y5"/>
<keyword evidence="3" id="KW-1185">Reference proteome</keyword>
<evidence type="ECO:0000313" key="3">
    <source>
        <dbReference type="Proteomes" id="UP000249169"/>
    </source>
</evidence>
<reference evidence="2 3" key="1">
    <citation type="submission" date="2018-05" db="EMBL/GenBank/DDBJ databases">
        <title>Lujinxingia marina gen. nov. sp. nov., a new facultative anaerobic member of the class Deltaproteobacteria, and proposal of Lujinxingaceae fam. nov.</title>
        <authorList>
            <person name="Li C.-M."/>
        </authorList>
    </citation>
    <scope>NUCLEOTIDE SEQUENCE [LARGE SCALE GENOMIC DNA]</scope>
    <source>
        <strain evidence="2 3">B210</strain>
    </source>
</reference>
<gene>
    <name evidence="2" type="ORF">DL240_16380</name>
</gene>
<dbReference type="RefSeq" id="WP_111730973.1">
    <property type="nucleotide sequence ID" value="NZ_QHKO01000009.1"/>
</dbReference>
<dbReference type="Pfam" id="PF01584">
    <property type="entry name" value="CheW"/>
    <property type="match status" value="1"/>
</dbReference>
<feature type="domain" description="CheW-like" evidence="1">
    <location>
        <begin position="40"/>
        <end position="185"/>
    </location>
</feature>
<comment type="caution">
    <text evidence="2">The sequence shown here is derived from an EMBL/GenBank/DDBJ whole genome shotgun (WGS) entry which is preliminary data.</text>
</comment>